<keyword evidence="6" id="KW-1185">Reference proteome</keyword>
<dbReference type="PANTHER" id="PTHR46720">
    <property type="entry name" value="HYDROXYLASE, PUTATIVE (AFU_ORTHOLOGUE AFUA_3G01460)-RELATED"/>
    <property type="match status" value="1"/>
</dbReference>
<accession>A0A8H8U9Q6</accession>
<evidence type="ECO:0000256" key="2">
    <source>
        <dbReference type="ARBA" id="ARBA00022827"/>
    </source>
</evidence>
<dbReference type="GO" id="GO:0016491">
    <property type="term" value="F:oxidoreductase activity"/>
    <property type="evidence" value="ECO:0007669"/>
    <property type="project" value="UniProtKB-KW"/>
</dbReference>
<organism evidence="5 6">
    <name type="scientific">Lachnellula subtilissima</name>
    <dbReference type="NCBI Taxonomy" id="602034"/>
    <lineage>
        <taxon>Eukaryota</taxon>
        <taxon>Fungi</taxon>
        <taxon>Dikarya</taxon>
        <taxon>Ascomycota</taxon>
        <taxon>Pezizomycotina</taxon>
        <taxon>Leotiomycetes</taxon>
        <taxon>Helotiales</taxon>
        <taxon>Lachnaceae</taxon>
        <taxon>Lachnellula</taxon>
    </lineage>
</organism>
<dbReference type="InterPro" id="IPR002938">
    <property type="entry name" value="FAD-bd"/>
</dbReference>
<dbReference type="GO" id="GO:0044550">
    <property type="term" value="P:secondary metabolite biosynthetic process"/>
    <property type="evidence" value="ECO:0007669"/>
    <property type="project" value="TreeGrafter"/>
</dbReference>
<name>A0A8H8U9Q6_9HELO</name>
<evidence type="ECO:0000259" key="4">
    <source>
        <dbReference type="Pfam" id="PF01494"/>
    </source>
</evidence>
<evidence type="ECO:0000313" key="6">
    <source>
        <dbReference type="Proteomes" id="UP000462212"/>
    </source>
</evidence>
<gene>
    <name evidence="5" type="primary">mhbM</name>
    <name evidence="5" type="ORF">LSUB1_G006843</name>
</gene>
<dbReference type="Gene3D" id="3.50.50.60">
    <property type="entry name" value="FAD/NAD(P)-binding domain"/>
    <property type="match status" value="1"/>
</dbReference>
<dbReference type="Proteomes" id="UP000462212">
    <property type="component" value="Unassembled WGS sequence"/>
</dbReference>
<keyword evidence="2" id="KW-0274">FAD</keyword>
<dbReference type="Pfam" id="PF01494">
    <property type="entry name" value="FAD_binding_3"/>
    <property type="match status" value="1"/>
</dbReference>
<proteinExistence type="predicted"/>
<dbReference type="OrthoDB" id="417877at2759"/>
<evidence type="ECO:0000256" key="1">
    <source>
        <dbReference type="ARBA" id="ARBA00022630"/>
    </source>
</evidence>
<dbReference type="GO" id="GO:0071949">
    <property type="term" value="F:FAD binding"/>
    <property type="evidence" value="ECO:0007669"/>
    <property type="project" value="InterPro"/>
</dbReference>
<sequence>MEKVAGGKGVRLWFEDGGTEVADLVVGGDGIRSVRTTIFRTLIPASSVSHIPDMTPATTWWHGPTGHMYSSLVDDPSELKPEEQMFEIAARNVCDPAKVTGKRFSWGVPATKERVESFFTDYDPRVRETLAKVPEGQWKEFSAFAGPRLEKLVAWEGRVVLIGDASHPLSGAFGSGAAFALEDGWILARAIEHARGDLQAALDIFDEIRSPYYYRMWVLSIHPPDLLFGMLLAGLAIHLTCSNLDRYQYLDQMKTNMQHAKDANPNQSFEESLEARVNAFGGEDRLSWIYGNDIKEVWRKWVEGKTANDVK</sequence>
<dbReference type="PANTHER" id="PTHR46720:SF3">
    <property type="entry name" value="FAD-BINDING DOMAIN-CONTAINING PROTEIN-RELATED"/>
    <property type="match status" value="1"/>
</dbReference>
<evidence type="ECO:0000256" key="3">
    <source>
        <dbReference type="ARBA" id="ARBA00023002"/>
    </source>
</evidence>
<keyword evidence="1" id="KW-0285">Flavoprotein</keyword>
<dbReference type="InterPro" id="IPR051104">
    <property type="entry name" value="FAD_monoxygenase"/>
</dbReference>
<evidence type="ECO:0000313" key="5">
    <source>
        <dbReference type="EMBL" id="TVY36670.1"/>
    </source>
</evidence>
<dbReference type="InterPro" id="IPR036188">
    <property type="entry name" value="FAD/NAD-bd_sf"/>
</dbReference>
<reference evidence="5 6" key="1">
    <citation type="submission" date="2018-05" db="EMBL/GenBank/DDBJ databases">
        <title>Genome sequencing and assembly of the regulated plant pathogen Lachnellula willkommii and related sister species for the development of diagnostic species identification markers.</title>
        <authorList>
            <person name="Giroux E."/>
            <person name="Bilodeau G."/>
        </authorList>
    </citation>
    <scope>NUCLEOTIDE SEQUENCE [LARGE SCALE GENOMIC DNA]</scope>
    <source>
        <strain evidence="5 6">CBS 197.66</strain>
    </source>
</reference>
<keyword evidence="3" id="KW-0560">Oxidoreductase</keyword>
<dbReference type="EMBL" id="QGMJ01000408">
    <property type="protein sequence ID" value="TVY36670.1"/>
    <property type="molecule type" value="Genomic_DNA"/>
</dbReference>
<dbReference type="AlphaFoldDB" id="A0A8H8U9Q6"/>
<comment type="caution">
    <text evidence="5">The sequence shown here is derived from an EMBL/GenBank/DDBJ whole genome shotgun (WGS) entry which is preliminary data.</text>
</comment>
<feature type="domain" description="FAD-binding" evidence="4">
    <location>
        <begin position="21"/>
        <end position="194"/>
    </location>
</feature>
<dbReference type="SUPFAM" id="SSF51905">
    <property type="entry name" value="FAD/NAD(P)-binding domain"/>
    <property type="match status" value="1"/>
</dbReference>
<protein>
    <submittedName>
        <fullName evidence="5">3-hydroxybenzoate 6-hydroxylase</fullName>
    </submittedName>
</protein>